<feature type="domain" description="VWA7 N-terminal" evidence="9">
    <location>
        <begin position="74"/>
        <end position="289"/>
    </location>
</feature>
<keyword evidence="5" id="KW-0812">Transmembrane</keyword>
<accession>A0A8B8ELV0</accession>
<feature type="transmembrane region" description="Helical" evidence="5">
    <location>
        <begin position="964"/>
        <end position="993"/>
    </location>
</feature>
<keyword evidence="3 6" id="KW-0732">Signal</keyword>
<dbReference type="Pfam" id="PF23560">
    <property type="entry name" value="GBD_Hemicentin"/>
    <property type="match status" value="1"/>
</dbReference>
<feature type="domain" description="Hemicentin/VWA7 galactose-binding" evidence="7">
    <location>
        <begin position="541"/>
        <end position="625"/>
    </location>
</feature>
<dbReference type="OrthoDB" id="6101840at2759"/>
<dbReference type="AlphaFoldDB" id="A0A8B8ELV0"/>
<comment type="subcellular location">
    <subcellularLocation>
        <location evidence="1">Secreted</location>
    </subcellularLocation>
</comment>
<feature type="signal peptide" evidence="6">
    <location>
        <begin position="1"/>
        <end position="18"/>
    </location>
</feature>
<reference evidence="10" key="1">
    <citation type="submission" date="2024-06" db="UniProtKB">
        <authorList>
            <consortium name="RefSeq"/>
        </authorList>
    </citation>
    <scope>NUCLEOTIDE SEQUENCE [LARGE SCALE GENOMIC DNA]</scope>
</reference>
<dbReference type="InterPro" id="IPR056862">
    <property type="entry name" value="VWA7_N"/>
</dbReference>
<keyword evidence="5" id="KW-1133">Transmembrane helix</keyword>
<protein>
    <submittedName>
        <fullName evidence="11">von Willebrand factor A domain-containing protein 7-like</fullName>
    </submittedName>
</protein>
<evidence type="ECO:0000259" key="7">
    <source>
        <dbReference type="Pfam" id="PF23560"/>
    </source>
</evidence>
<dbReference type="InterPro" id="IPR052577">
    <property type="entry name" value="VWA7"/>
</dbReference>
<keyword evidence="4" id="KW-0325">Glycoprotein</keyword>
<dbReference type="GO" id="GO:0005576">
    <property type="term" value="C:extracellular region"/>
    <property type="evidence" value="ECO:0007669"/>
    <property type="project" value="UniProtKB-SubCell"/>
</dbReference>
<dbReference type="InterPro" id="IPR056475">
    <property type="entry name" value="GBD_Hemicentin/VWA7"/>
</dbReference>
<evidence type="ECO:0000259" key="8">
    <source>
        <dbReference type="Pfam" id="PF25106"/>
    </source>
</evidence>
<dbReference type="InterPro" id="IPR036465">
    <property type="entry name" value="vWFA_dom_sf"/>
</dbReference>
<dbReference type="GeneID" id="111135260"/>
<evidence type="ECO:0000259" key="9">
    <source>
        <dbReference type="Pfam" id="PF25107"/>
    </source>
</evidence>
<feature type="chain" id="PRO_5034637672" evidence="6">
    <location>
        <begin position="19"/>
        <end position="1030"/>
    </location>
</feature>
<gene>
    <name evidence="11" type="primary">LOC111135260</name>
</gene>
<dbReference type="Pfam" id="PF25107">
    <property type="entry name" value="VWA7_N"/>
    <property type="match status" value="1"/>
</dbReference>
<dbReference type="PANTHER" id="PTHR14905">
    <property type="entry name" value="NG37"/>
    <property type="match status" value="1"/>
</dbReference>
<keyword evidence="5" id="KW-0472">Membrane</keyword>
<dbReference type="KEGG" id="cvn:111135260"/>
<evidence type="ECO:0000256" key="1">
    <source>
        <dbReference type="ARBA" id="ARBA00004613"/>
    </source>
</evidence>
<evidence type="ECO:0000256" key="4">
    <source>
        <dbReference type="ARBA" id="ARBA00023180"/>
    </source>
</evidence>
<dbReference type="Gene3D" id="3.40.50.410">
    <property type="entry name" value="von Willebrand factor, type A domain"/>
    <property type="match status" value="1"/>
</dbReference>
<name>A0A8B8ELV0_CRAVI</name>
<evidence type="ECO:0000256" key="3">
    <source>
        <dbReference type="ARBA" id="ARBA00022729"/>
    </source>
</evidence>
<organism evidence="10 11">
    <name type="scientific">Crassostrea virginica</name>
    <name type="common">Eastern oyster</name>
    <dbReference type="NCBI Taxonomy" id="6565"/>
    <lineage>
        <taxon>Eukaryota</taxon>
        <taxon>Metazoa</taxon>
        <taxon>Spiralia</taxon>
        <taxon>Lophotrochozoa</taxon>
        <taxon>Mollusca</taxon>
        <taxon>Bivalvia</taxon>
        <taxon>Autobranchia</taxon>
        <taxon>Pteriomorphia</taxon>
        <taxon>Ostreida</taxon>
        <taxon>Ostreoidea</taxon>
        <taxon>Ostreidae</taxon>
        <taxon>Crassostrea</taxon>
    </lineage>
</organism>
<dbReference type="Proteomes" id="UP000694844">
    <property type="component" value="Chromosome 1"/>
</dbReference>
<dbReference type="RefSeq" id="XP_022340887.1">
    <property type="nucleotide sequence ID" value="XM_022485179.1"/>
</dbReference>
<keyword evidence="10" id="KW-1185">Reference proteome</keyword>
<dbReference type="InterPro" id="IPR056861">
    <property type="entry name" value="HMCN1-like_VWA"/>
</dbReference>
<keyword evidence="2" id="KW-0964">Secreted</keyword>
<evidence type="ECO:0000256" key="2">
    <source>
        <dbReference type="ARBA" id="ARBA00022525"/>
    </source>
</evidence>
<evidence type="ECO:0000256" key="6">
    <source>
        <dbReference type="SAM" id="SignalP"/>
    </source>
</evidence>
<evidence type="ECO:0000313" key="11">
    <source>
        <dbReference type="RefSeq" id="XP_022340887.1"/>
    </source>
</evidence>
<dbReference type="Pfam" id="PF25106">
    <property type="entry name" value="VWA_4"/>
    <property type="match status" value="1"/>
</dbReference>
<reference evidence="11" key="2">
    <citation type="submission" date="2025-08" db="UniProtKB">
        <authorList>
            <consortium name="RefSeq"/>
        </authorList>
    </citation>
    <scope>IDENTIFICATION</scope>
    <source>
        <tissue evidence="11">Whole sample</tissue>
    </source>
</reference>
<proteinExistence type="predicted"/>
<evidence type="ECO:0000256" key="5">
    <source>
        <dbReference type="SAM" id="Phobius"/>
    </source>
</evidence>
<evidence type="ECO:0000313" key="10">
    <source>
        <dbReference type="Proteomes" id="UP000694844"/>
    </source>
</evidence>
<dbReference type="SUPFAM" id="SSF53300">
    <property type="entry name" value="vWA-like"/>
    <property type="match status" value="1"/>
</dbReference>
<feature type="domain" description="Hemicentin-1-like von Willebrand factor A" evidence="8">
    <location>
        <begin position="326"/>
        <end position="513"/>
    </location>
</feature>
<sequence length="1030" mass="111973">MKLSLFFILGYYILLAKGFLPSQESTDGRPDYTHASITQAAIYQVAADVIANVIDPTKYNASDPDGTIQTYFTHDALIHFAQTVMEIVNNNNLAQRTYRDDAARTMNCEQIVPGHLLLQSLRDNIIHQSQSANPDWGFVRELTGQYLFTLQVFYSNTNWVEMFGDRVCQELGVPGKSLPLNVSGPDMVTCVSCNYSKEAVQSFSCVDNMRMDGQLLTSGYTSYQGINKPIGNFPPKMGKCSHGGPYDSSKDIPATGGINKETSSPELSPHFDLHKQAGEAAIKATYDFLIGNGTGLLSILGVKKFTEILGMNYKKPCYDCLAPGLSVVIVMDDTGSMSGEIREATQHSIDIVNQAKLLGVNGPSNYVLSTFNDPDTTIRKTTDGTEMKQWLHNLTAHGGGDCPEMALTGIINALNAANPGSCVFFFTDADAKDEDRKNEVIQLVNDKKIKLLYFLRGQCSSRRRRSDFTLPDNIQCIPNDDSKRVGRKRRGSGGFNLFETIASSTGGHIVHTSSSSLGSILGTFVKNNMGVSKVGVTTFELSSGSSHLIHVDSDLTLMTVRIKGLSSASDIRLVRPDGTDQTFTGTASADVIGSDTVLSIQKPPAGEWSLIKTTSGTSKVTVSGSGNIDFTYKFMEDVGGLKFPITGTSPITGSKLVISVKVSGMPPTAKVTHIILKKPNGVILSKLPVSDTMTGSDRQLSVNYDISTEEFYVSINGSYNSSMFTREKTDIVTPVTGEITFTSKPENLVAGQTSLIKVSVANKGSTSQSYEVTATTVPSGILSQSLHPISVGSNGNQEINLHLTAPNISIATLSVKLALRGRTIQTITRTLMIVDVPPPTINEVNRTADCTKETMNYYNCSTQSWSLVLEVTCPANLSQLYVTPNNVQLNYSNKASRSGDYIAILRGDCCSYKSQLNAIDRRGNMRKKSIDFSGGNAFNTTVENFEVLSKPSSSPKKTNQNHDITLTVILELIGAAILGLGAVVVIIILAVYYRKKHKKSSKTRIQAIKVSPVPDHQMRWNERAMTSLNF</sequence>
<dbReference type="PANTHER" id="PTHR14905:SF7">
    <property type="entry name" value="VON WILLEBRAND FACTOR A DOMAIN-CONTAINING PROTEIN 7"/>
    <property type="match status" value="1"/>
</dbReference>